<name>A0AAW0GR12_9APHY</name>
<evidence type="ECO:0000256" key="4">
    <source>
        <dbReference type="ARBA" id="ARBA00023136"/>
    </source>
</evidence>
<sequence length="558" mass="60716">MSGQEQSDVPISKFASTEQTHQPVAASNLPGTMGRSRTSSTTAITAQALNDNNETSLEETHILVVDWDGPDDPTHPRNWPGRKKWLATLAVSLFSLISPISSSMIAPAAGQVGQEFNIHNGTTQSMIVSAFVLAYGTLIAICVTYYAYELSSAVGPLVLSPLSEVYGRSRVLQIANLFFLAFNIGCAFAKNTSQMIAFRFLSGLGGSAPLSVGGGVLSDMFSADERGKAISIYSLAPLIGPVIGPIAGAWISQETTWRWVFRSSSIADAMVQVIGLWFLRETYPPLLLKWKAAALRKQMDTEKGSRRVLTVDEVNAPPRSWEETLVRALVRPFALFIQEPIIQLFGLYLSISYGIVYLSLTTIPSIFTDIYHEKIGFVGLHYIALGLGLFMTSQVHSRLLDKVYIHHKNMNGGVGKPEYRLPTSIVLSLGLPFGLLISGWAAEKAVHWIVVDIGLFLVGMGTIAAFQAMQTYIVDAFTLYAASALASVSCLRSTAGFAFPLFAPKMYQALGYGKGNTILAAASCVLGSPTLYLFWVYGERVRNMSKRTREAVKHSGKN</sequence>
<feature type="transmembrane region" description="Helical" evidence="6">
    <location>
        <begin position="421"/>
        <end position="442"/>
    </location>
</feature>
<feature type="transmembrane region" description="Helical" evidence="6">
    <location>
        <begin position="478"/>
        <end position="498"/>
    </location>
</feature>
<dbReference type="AlphaFoldDB" id="A0AAW0GR12"/>
<accession>A0AAW0GR12</accession>
<dbReference type="Gene3D" id="1.20.1250.20">
    <property type="entry name" value="MFS general substrate transporter like domains"/>
    <property type="match status" value="1"/>
</dbReference>
<evidence type="ECO:0000256" key="6">
    <source>
        <dbReference type="SAM" id="Phobius"/>
    </source>
</evidence>
<feature type="transmembrane region" description="Helical" evidence="6">
    <location>
        <begin position="448"/>
        <end position="466"/>
    </location>
</feature>
<evidence type="ECO:0000259" key="7">
    <source>
        <dbReference type="PROSITE" id="PS50850"/>
    </source>
</evidence>
<evidence type="ECO:0000313" key="8">
    <source>
        <dbReference type="EMBL" id="KAK7691660.1"/>
    </source>
</evidence>
<reference evidence="8 9" key="1">
    <citation type="submission" date="2022-09" db="EMBL/GenBank/DDBJ databases">
        <authorList>
            <person name="Palmer J.M."/>
        </authorList>
    </citation>
    <scope>NUCLEOTIDE SEQUENCE [LARGE SCALE GENOMIC DNA]</scope>
    <source>
        <strain evidence="8 9">DSM 7382</strain>
    </source>
</reference>
<dbReference type="SUPFAM" id="SSF103473">
    <property type="entry name" value="MFS general substrate transporter"/>
    <property type="match status" value="1"/>
</dbReference>
<feature type="transmembrane region" description="Helical" evidence="6">
    <location>
        <begin position="380"/>
        <end position="400"/>
    </location>
</feature>
<evidence type="ECO:0000256" key="5">
    <source>
        <dbReference type="SAM" id="MobiDB-lite"/>
    </source>
</evidence>
<keyword evidence="3 6" id="KW-1133">Transmembrane helix</keyword>
<feature type="transmembrane region" description="Helical" evidence="6">
    <location>
        <begin position="169"/>
        <end position="190"/>
    </location>
</feature>
<dbReference type="FunFam" id="1.20.1250.20:FF:000011">
    <property type="entry name" value="MFS multidrug transporter, putative"/>
    <property type="match status" value="1"/>
</dbReference>
<dbReference type="InterPro" id="IPR020846">
    <property type="entry name" value="MFS_dom"/>
</dbReference>
<dbReference type="InterPro" id="IPR011701">
    <property type="entry name" value="MFS"/>
</dbReference>
<dbReference type="EMBL" id="JASBNA010000005">
    <property type="protein sequence ID" value="KAK7691660.1"/>
    <property type="molecule type" value="Genomic_DNA"/>
</dbReference>
<feature type="transmembrane region" description="Helical" evidence="6">
    <location>
        <begin position="230"/>
        <end position="253"/>
    </location>
</feature>
<dbReference type="InterPro" id="IPR036259">
    <property type="entry name" value="MFS_trans_sf"/>
</dbReference>
<feature type="domain" description="Major facilitator superfamily (MFS) profile" evidence="7">
    <location>
        <begin position="87"/>
        <end position="540"/>
    </location>
</feature>
<dbReference type="GO" id="GO:0022857">
    <property type="term" value="F:transmembrane transporter activity"/>
    <property type="evidence" value="ECO:0007669"/>
    <property type="project" value="InterPro"/>
</dbReference>
<feature type="transmembrane region" description="Helical" evidence="6">
    <location>
        <begin position="126"/>
        <end position="148"/>
    </location>
</feature>
<proteinExistence type="predicted"/>
<feature type="transmembrane region" description="Helical" evidence="6">
    <location>
        <begin position="341"/>
        <end position="360"/>
    </location>
</feature>
<evidence type="ECO:0000256" key="2">
    <source>
        <dbReference type="ARBA" id="ARBA00022692"/>
    </source>
</evidence>
<dbReference type="Proteomes" id="UP001385951">
    <property type="component" value="Unassembled WGS sequence"/>
</dbReference>
<comment type="caution">
    <text evidence="8">The sequence shown here is derived from an EMBL/GenBank/DDBJ whole genome shotgun (WGS) entry which is preliminary data.</text>
</comment>
<dbReference type="Pfam" id="PF07690">
    <property type="entry name" value="MFS_1"/>
    <property type="match status" value="1"/>
</dbReference>
<keyword evidence="4 6" id="KW-0472">Membrane</keyword>
<organism evidence="8 9">
    <name type="scientific">Cerrena zonata</name>
    <dbReference type="NCBI Taxonomy" id="2478898"/>
    <lineage>
        <taxon>Eukaryota</taxon>
        <taxon>Fungi</taxon>
        <taxon>Dikarya</taxon>
        <taxon>Basidiomycota</taxon>
        <taxon>Agaricomycotina</taxon>
        <taxon>Agaricomycetes</taxon>
        <taxon>Polyporales</taxon>
        <taxon>Cerrenaceae</taxon>
        <taxon>Cerrena</taxon>
    </lineage>
</organism>
<dbReference type="CDD" id="cd17323">
    <property type="entry name" value="MFS_Tpo1_MDR_like"/>
    <property type="match status" value="1"/>
</dbReference>
<evidence type="ECO:0000256" key="1">
    <source>
        <dbReference type="ARBA" id="ARBA00004141"/>
    </source>
</evidence>
<dbReference type="PANTHER" id="PTHR23502">
    <property type="entry name" value="MAJOR FACILITATOR SUPERFAMILY"/>
    <property type="match status" value="1"/>
</dbReference>
<keyword evidence="2 6" id="KW-0812">Transmembrane</keyword>
<protein>
    <recommendedName>
        <fullName evidence="7">Major facilitator superfamily (MFS) profile domain-containing protein</fullName>
    </recommendedName>
</protein>
<dbReference type="PROSITE" id="PS50850">
    <property type="entry name" value="MFS"/>
    <property type="match status" value="1"/>
</dbReference>
<feature type="compositionally biased region" description="Polar residues" evidence="5">
    <location>
        <begin position="1"/>
        <end position="22"/>
    </location>
</feature>
<comment type="subcellular location">
    <subcellularLocation>
        <location evidence="1">Membrane</location>
        <topology evidence="1">Multi-pass membrane protein</topology>
    </subcellularLocation>
</comment>
<feature type="transmembrane region" description="Helical" evidence="6">
    <location>
        <begin position="518"/>
        <end position="537"/>
    </location>
</feature>
<dbReference type="GO" id="GO:0016020">
    <property type="term" value="C:membrane"/>
    <property type="evidence" value="ECO:0007669"/>
    <property type="project" value="UniProtKB-SubCell"/>
</dbReference>
<feature type="transmembrane region" description="Helical" evidence="6">
    <location>
        <begin position="196"/>
        <end position="218"/>
    </location>
</feature>
<feature type="region of interest" description="Disordered" evidence="5">
    <location>
        <begin position="1"/>
        <end position="41"/>
    </location>
</feature>
<dbReference type="PANTHER" id="PTHR23502:SF60">
    <property type="entry name" value="MAJOR FACILITATOR SUPERFAMILY (MFS) PROFILE DOMAIN-CONTAINING PROTEIN-RELATED"/>
    <property type="match status" value="1"/>
</dbReference>
<gene>
    <name evidence="8" type="ORF">QCA50_005059</name>
</gene>
<evidence type="ECO:0000256" key="3">
    <source>
        <dbReference type="ARBA" id="ARBA00022989"/>
    </source>
</evidence>
<keyword evidence="9" id="KW-1185">Reference proteome</keyword>
<evidence type="ECO:0000313" key="9">
    <source>
        <dbReference type="Proteomes" id="UP001385951"/>
    </source>
</evidence>